<gene>
    <name evidence="1" type="ORF">BD01_1797</name>
</gene>
<dbReference type="eggNOG" id="arCOG03166">
    <property type="taxonomic scope" value="Archaea"/>
</dbReference>
<reference evidence="1 2" key="1">
    <citation type="submission" date="2014-02" db="EMBL/GenBank/DDBJ databases">
        <title>Genome Sequence of an Hyperthermophilic Archaeon, Thermococcus nautili 30-1, producing viral vesicles.</title>
        <authorList>
            <person name="Oberto J."/>
            <person name="Gaudin M."/>
            <person name="Cossu M."/>
            <person name="Gorlas A."/>
            <person name="Slesarev A."/>
            <person name="Marguet E."/>
            <person name="Forterre P."/>
        </authorList>
    </citation>
    <scope>NUCLEOTIDE SEQUENCE [LARGE SCALE GENOMIC DNA]</scope>
    <source>
        <strain evidence="1 2">30-1</strain>
    </source>
</reference>
<keyword evidence="2" id="KW-1185">Reference proteome</keyword>
<evidence type="ECO:0000313" key="1">
    <source>
        <dbReference type="EMBL" id="AHL23400.1"/>
    </source>
</evidence>
<dbReference type="STRING" id="195522.BD01_1797"/>
<dbReference type="RefSeq" id="WP_281169301.1">
    <property type="nucleotide sequence ID" value="NZ_CP007264.1"/>
</dbReference>
<dbReference type="KEGG" id="tnu:BD01_1797"/>
<protein>
    <submittedName>
        <fullName evidence="1">Prokaryotic ATPase, AAA superfamily</fullName>
    </submittedName>
</protein>
<sequence>MDGYEKHYRLIAKRIEGKENLGLAFDLRDFDEVFTENTSETAEK</sequence>
<accession>W8P771</accession>
<dbReference type="Proteomes" id="UP000019434">
    <property type="component" value="Chromosome"/>
</dbReference>
<organism evidence="1 2">
    <name type="scientific">Thermococcus nautili</name>
    <dbReference type="NCBI Taxonomy" id="195522"/>
    <lineage>
        <taxon>Archaea</taxon>
        <taxon>Methanobacteriati</taxon>
        <taxon>Methanobacteriota</taxon>
        <taxon>Thermococci</taxon>
        <taxon>Thermococcales</taxon>
        <taxon>Thermococcaceae</taxon>
        <taxon>Thermococcus</taxon>
    </lineage>
</organism>
<dbReference type="HOGENOM" id="CLU_3210943_0_0_2"/>
<proteinExistence type="predicted"/>
<dbReference type="EMBL" id="CP007264">
    <property type="protein sequence ID" value="AHL23400.1"/>
    <property type="molecule type" value="Genomic_DNA"/>
</dbReference>
<dbReference type="GeneID" id="82170635"/>
<name>W8P771_9EURY</name>
<evidence type="ECO:0000313" key="2">
    <source>
        <dbReference type="Proteomes" id="UP000019434"/>
    </source>
</evidence>
<dbReference type="AlphaFoldDB" id="W8P771"/>